<gene>
    <name evidence="2" type="ORF">DV515_00019230</name>
</gene>
<reference evidence="2 3" key="1">
    <citation type="journal article" date="2018" name="Proc. R. Soc. B">
        <title>A non-coding region near Follistatin controls head colour polymorphism in the Gouldian finch.</title>
        <authorList>
            <person name="Toomey M.B."/>
            <person name="Marques C.I."/>
            <person name="Andrade P."/>
            <person name="Araujo P.M."/>
            <person name="Sabatino S."/>
            <person name="Gazda M.A."/>
            <person name="Afonso S."/>
            <person name="Lopes R.J."/>
            <person name="Corbo J.C."/>
            <person name="Carneiro M."/>
        </authorList>
    </citation>
    <scope>NUCLEOTIDE SEQUENCE [LARGE SCALE GENOMIC DNA]</scope>
    <source>
        <strain evidence="2">Red01</strain>
        <tissue evidence="2">Muscle</tissue>
    </source>
</reference>
<feature type="region of interest" description="Disordered" evidence="1">
    <location>
        <begin position="1"/>
        <end position="71"/>
    </location>
</feature>
<feature type="non-terminal residue" evidence="2">
    <location>
        <position position="71"/>
    </location>
</feature>
<proteinExistence type="predicted"/>
<accession>A0A3L8Q5C0</accession>
<organism evidence="2 3">
    <name type="scientific">Chloebia gouldiae</name>
    <name type="common">Gouldian finch</name>
    <name type="synonym">Erythrura gouldiae</name>
    <dbReference type="NCBI Taxonomy" id="44316"/>
    <lineage>
        <taxon>Eukaryota</taxon>
        <taxon>Metazoa</taxon>
        <taxon>Chordata</taxon>
        <taxon>Craniata</taxon>
        <taxon>Vertebrata</taxon>
        <taxon>Euteleostomi</taxon>
        <taxon>Archelosauria</taxon>
        <taxon>Archosauria</taxon>
        <taxon>Dinosauria</taxon>
        <taxon>Saurischia</taxon>
        <taxon>Theropoda</taxon>
        <taxon>Coelurosauria</taxon>
        <taxon>Aves</taxon>
        <taxon>Neognathae</taxon>
        <taxon>Neoaves</taxon>
        <taxon>Telluraves</taxon>
        <taxon>Australaves</taxon>
        <taxon>Passeriformes</taxon>
        <taxon>Passeroidea</taxon>
        <taxon>Passeridae</taxon>
        <taxon>Chloebia</taxon>
    </lineage>
</organism>
<evidence type="ECO:0000313" key="2">
    <source>
        <dbReference type="EMBL" id="RLV62520.1"/>
    </source>
</evidence>
<dbReference type="AlphaFoldDB" id="A0A3L8Q5C0"/>
<name>A0A3L8Q5C0_CHLGU</name>
<dbReference type="Proteomes" id="UP000276834">
    <property type="component" value="Unassembled WGS sequence"/>
</dbReference>
<dbReference type="EMBL" id="QUSF01006846">
    <property type="protein sequence ID" value="RLV62520.1"/>
    <property type="molecule type" value="Genomic_DNA"/>
</dbReference>
<evidence type="ECO:0000256" key="1">
    <source>
        <dbReference type="SAM" id="MobiDB-lite"/>
    </source>
</evidence>
<keyword evidence="3" id="KW-1185">Reference proteome</keyword>
<protein>
    <submittedName>
        <fullName evidence="2">Uncharacterized protein</fullName>
    </submittedName>
</protein>
<comment type="caution">
    <text evidence="2">The sequence shown here is derived from an EMBL/GenBank/DDBJ whole genome shotgun (WGS) entry which is preliminary data.</text>
</comment>
<sequence length="71" mass="7746">MEGFNSAGFALPLPTRKNRRDRMEAPTGGFEEDIKAQIIHSPSSTAPVPIPAENKVSASQHRRMSYSGESC</sequence>
<evidence type="ECO:0000313" key="3">
    <source>
        <dbReference type="Proteomes" id="UP000276834"/>
    </source>
</evidence>